<protein>
    <recommendedName>
        <fullName evidence="1">Gfo/Idh/MocA-like oxidoreductase N-terminal domain-containing protein</fullName>
    </recommendedName>
</protein>
<dbReference type="PANTHER" id="PTHR46368">
    <property type="match status" value="1"/>
</dbReference>
<dbReference type="InterPro" id="IPR036291">
    <property type="entry name" value="NAD(P)-bd_dom_sf"/>
</dbReference>
<dbReference type="Pfam" id="PF01408">
    <property type="entry name" value="GFO_IDH_MocA"/>
    <property type="match status" value="1"/>
</dbReference>
<dbReference type="Gene3D" id="3.30.360.10">
    <property type="entry name" value="Dihydrodipicolinate Reductase, domain 2"/>
    <property type="match status" value="1"/>
</dbReference>
<dbReference type="SUPFAM" id="SSF51735">
    <property type="entry name" value="NAD(P)-binding Rossmann-fold domains"/>
    <property type="match status" value="1"/>
</dbReference>
<organism evidence="2">
    <name type="scientific">Pseudo-nitzschia australis</name>
    <dbReference type="NCBI Taxonomy" id="44445"/>
    <lineage>
        <taxon>Eukaryota</taxon>
        <taxon>Sar</taxon>
        <taxon>Stramenopiles</taxon>
        <taxon>Ochrophyta</taxon>
        <taxon>Bacillariophyta</taxon>
        <taxon>Bacillariophyceae</taxon>
        <taxon>Bacillariophycidae</taxon>
        <taxon>Bacillariales</taxon>
        <taxon>Bacillariaceae</taxon>
        <taxon>Pseudo-nitzschia</taxon>
    </lineage>
</organism>
<dbReference type="EMBL" id="HBIX01024479">
    <property type="protein sequence ID" value="CAE0724167.1"/>
    <property type="molecule type" value="Transcribed_RNA"/>
</dbReference>
<dbReference type="InterPro" id="IPR000683">
    <property type="entry name" value="Gfo/Idh/MocA-like_OxRdtase_N"/>
</dbReference>
<accession>A0A7S4AR32</accession>
<sequence length="474" mass="52909">MAPNIHKNIMIQGESPILSCSLLAGIEDHLSESVANVKTNTTANISTTSTDNNININVNVNVNVNLNNDDKPNHRKIFRTPSWKESSTIEPHFNIGLILDSTKIKDPHVSAISKPASRCHLTSVVVLQPDADETTTGSIDDSVGKWLASNKVAEGVENLEYVGTGQEGCDKMLRLDSNIHAVYIIALNTQKRYVLQALNAKKHVLANDPTSVTLSEFMEELECAKKNGKFIQTTAMFVHQYRVQRFMNHVLQDRKFGRITDVESSIQLNYNDVEKVGVKLPLGPEHGCIRVLGRFCVLVSTMFFNRVGSYAKSARVKSWKYGMHGEIIAADCIVYFTNDRQLNFYVAYIQSGTRQSIELNATSRYATMNDFVIEHPDGLSTYRVHDRKAHLDGNIQALDSDSFDVGMGLGQERVLWRTFVRLGYQLDNNGGWDGNEAIADCKELTEVALQMKKILIALMESLENEGKEVPVQGL</sequence>
<evidence type="ECO:0000313" key="2">
    <source>
        <dbReference type="EMBL" id="CAE0724167.1"/>
    </source>
</evidence>
<evidence type="ECO:0000259" key="1">
    <source>
        <dbReference type="Pfam" id="PF01408"/>
    </source>
</evidence>
<dbReference type="PANTHER" id="PTHR46368:SF4">
    <property type="entry name" value="OS10G0403700 PROTEIN"/>
    <property type="match status" value="1"/>
</dbReference>
<gene>
    <name evidence="2" type="ORF">PAUS00366_LOCUS16923</name>
</gene>
<dbReference type="AlphaFoldDB" id="A0A7S4AR32"/>
<feature type="domain" description="Gfo/Idh/MocA-like oxidoreductase N-terminal" evidence="1">
    <location>
        <begin position="169"/>
        <end position="232"/>
    </location>
</feature>
<name>A0A7S4AR32_9STRA</name>
<dbReference type="Gene3D" id="3.40.50.720">
    <property type="entry name" value="NAD(P)-binding Rossmann-like Domain"/>
    <property type="match status" value="1"/>
</dbReference>
<reference evidence="2" key="1">
    <citation type="submission" date="2021-01" db="EMBL/GenBank/DDBJ databases">
        <authorList>
            <person name="Corre E."/>
            <person name="Pelletier E."/>
            <person name="Niang G."/>
            <person name="Scheremetjew M."/>
            <person name="Finn R."/>
            <person name="Kale V."/>
            <person name="Holt S."/>
            <person name="Cochrane G."/>
            <person name="Meng A."/>
            <person name="Brown T."/>
            <person name="Cohen L."/>
        </authorList>
    </citation>
    <scope>NUCLEOTIDE SEQUENCE</scope>
    <source>
        <strain evidence="2">10249 10 AB</strain>
    </source>
</reference>
<proteinExistence type="predicted"/>
<dbReference type="GO" id="GO:0000166">
    <property type="term" value="F:nucleotide binding"/>
    <property type="evidence" value="ECO:0007669"/>
    <property type="project" value="InterPro"/>
</dbReference>